<accession>C6BTM1</accession>
<evidence type="ECO:0000256" key="6">
    <source>
        <dbReference type="ARBA" id="ARBA00022967"/>
    </source>
</evidence>
<evidence type="ECO:0000256" key="10">
    <source>
        <dbReference type="SAM" id="Phobius"/>
    </source>
</evidence>
<keyword evidence="9 10" id="KW-0472">Membrane</keyword>
<evidence type="ECO:0000256" key="2">
    <source>
        <dbReference type="ARBA" id="ARBA00022553"/>
    </source>
</evidence>
<evidence type="ECO:0000256" key="4">
    <source>
        <dbReference type="ARBA" id="ARBA00022643"/>
    </source>
</evidence>
<keyword evidence="7" id="KW-0249">Electron transport</keyword>
<dbReference type="PANTHER" id="PTHR30578:SF0">
    <property type="entry name" value="ION-TRANSLOCATING OXIDOREDUCTASE COMPLEX SUBUNIT D"/>
    <property type="match status" value="1"/>
</dbReference>
<dbReference type="EMBL" id="CP001649">
    <property type="protein sequence ID" value="ACS79801.1"/>
    <property type="molecule type" value="Genomic_DNA"/>
</dbReference>
<dbReference type="InterPro" id="IPR004338">
    <property type="entry name" value="NqrB/RnfD"/>
</dbReference>
<evidence type="ECO:0000313" key="12">
    <source>
        <dbReference type="Proteomes" id="UP000002601"/>
    </source>
</evidence>
<keyword evidence="3" id="KW-0285">Flavoprotein</keyword>
<name>C6BTM1_MARSD</name>
<evidence type="ECO:0000256" key="8">
    <source>
        <dbReference type="ARBA" id="ARBA00022989"/>
    </source>
</evidence>
<keyword evidence="4" id="KW-0288">FMN</keyword>
<proteinExistence type="predicted"/>
<feature type="transmembrane region" description="Helical" evidence="10">
    <location>
        <begin position="53"/>
        <end position="72"/>
    </location>
</feature>
<evidence type="ECO:0000256" key="1">
    <source>
        <dbReference type="ARBA" id="ARBA00022448"/>
    </source>
</evidence>
<dbReference type="GO" id="GO:0055085">
    <property type="term" value="P:transmembrane transport"/>
    <property type="evidence" value="ECO:0007669"/>
    <property type="project" value="InterPro"/>
</dbReference>
<feature type="transmembrane region" description="Helical" evidence="10">
    <location>
        <begin position="268"/>
        <end position="288"/>
    </location>
</feature>
<feature type="transmembrane region" description="Helical" evidence="10">
    <location>
        <begin position="28"/>
        <end position="46"/>
    </location>
</feature>
<dbReference type="eggNOG" id="COG4658">
    <property type="taxonomic scope" value="Bacteria"/>
</dbReference>
<feature type="transmembrane region" description="Helical" evidence="10">
    <location>
        <begin position="116"/>
        <end position="140"/>
    </location>
</feature>
<feature type="transmembrane region" description="Helical" evidence="10">
    <location>
        <begin position="84"/>
        <end position="104"/>
    </location>
</feature>
<dbReference type="OrthoDB" id="9776359at2"/>
<evidence type="ECO:0000256" key="7">
    <source>
        <dbReference type="ARBA" id="ARBA00022982"/>
    </source>
</evidence>
<keyword evidence="8 10" id="KW-1133">Transmembrane helix</keyword>
<dbReference type="NCBIfam" id="TIGR01946">
    <property type="entry name" value="rnfD"/>
    <property type="match status" value="1"/>
</dbReference>
<evidence type="ECO:0000313" key="11">
    <source>
        <dbReference type="EMBL" id="ACS79801.1"/>
    </source>
</evidence>
<dbReference type="InterPro" id="IPR011303">
    <property type="entry name" value="RnfD_bac"/>
</dbReference>
<feature type="transmembrane region" description="Helical" evidence="10">
    <location>
        <begin position="211"/>
        <end position="230"/>
    </location>
</feature>
<dbReference type="KEGG" id="dsa:Desal_1739"/>
<keyword evidence="12" id="KW-1185">Reference proteome</keyword>
<dbReference type="AlphaFoldDB" id="C6BTM1"/>
<dbReference type="RefSeq" id="WP_015851617.1">
    <property type="nucleotide sequence ID" value="NC_012881.1"/>
</dbReference>
<gene>
    <name evidence="11" type="ordered locus">Desal_1739</name>
</gene>
<organism evidence="11 12">
    <name type="scientific">Maridesulfovibrio salexigens (strain ATCC 14822 / DSM 2638 / NCIMB 8403 / VKM B-1763)</name>
    <name type="common">Desulfovibrio salexigens</name>
    <dbReference type="NCBI Taxonomy" id="526222"/>
    <lineage>
        <taxon>Bacteria</taxon>
        <taxon>Pseudomonadati</taxon>
        <taxon>Thermodesulfobacteriota</taxon>
        <taxon>Desulfovibrionia</taxon>
        <taxon>Desulfovibrionales</taxon>
        <taxon>Desulfovibrionaceae</taxon>
        <taxon>Maridesulfovibrio</taxon>
    </lineage>
</organism>
<dbReference type="Proteomes" id="UP000002601">
    <property type="component" value="Chromosome"/>
</dbReference>
<keyword evidence="2" id="KW-0597">Phosphoprotein</keyword>
<protein>
    <submittedName>
        <fullName evidence="11">Electron transport complex, RnfABCDGE type, D subunit</fullName>
    </submittedName>
</protein>
<keyword evidence="5 10" id="KW-0812">Transmembrane</keyword>
<evidence type="ECO:0000256" key="9">
    <source>
        <dbReference type="ARBA" id="ARBA00023136"/>
    </source>
</evidence>
<dbReference type="GO" id="GO:0005886">
    <property type="term" value="C:plasma membrane"/>
    <property type="evidence" value="ECO:0007669"/>
    <property type="project" value="TreeGrafter"/>
</dbReference>
<dbReference type="PANTHER" id="PTHR30578">
    <property type="entry name" value="ELECTRON TRANSPORT COMPLEX PROTEIN RNFD"/>
    <property type="match status" value="1"/>
</dbReference>
<evidence type="ECO:0000256" key="5">
    <source>
        <dbReference type="ARBA" id="ARBA00022692"/>
    </source>
</evidence>
<sequence length="326" mass="35284">MKPLNGSPVLTVSIPPHAHCGRTFKQDAFETIIALLPAAAFAIWHYQMLAVRVLALSCFAAVITETICLYFMKREIEADNYTALLYGLMFGFLIPPAAPWWLVVAGSFISVFMGRMIFGGLGTNPLCVPLVGWAVLAVSWPELMDFDMTMLASELTYPLSQLKNFGPETLDEYSIKSLLLGFQLGGTGAAQAGAVMLGGIYLLVRRIVRPDIPLAFIAGVAATAAIFFFIEPLEYASPEYHLICGSTLFGAFFLATDGPSSPAGHIPMLVYGFIGGALVVIIRVYGIYPDGVPFAILLANLMTPLIDKLKPGPFGGITNIHLRRRS</sequence>
<dbReference type="Pfam" id="PF03116">
    <property type="entry name" value="NQR2_RnfD_RnfE"/>
    <property type="match status" value="1"/>
</dbReference>
<keyword evidence="1" id="KW-0813">Transport</keyword>
<keyword evidence="6" id="KW-1278">Translocase</keyword>
<evidence type="ECO:0000256" key="3">
    <source>
        <dbReference type="ARBA" id="ARBA00022630"/>
    </source>
</evidence>
<feature type="transmembrane region" description="Helical" evidence="10">
    <location>
        <begin position="180"/>
        <end position="204"/>
    </location>
</feature>
<dbReference type="STRING" id="526222.Desal_1739"/>
<dbReference type="HOGENOM" id="CLU_042020_1_0_7"/>
<reference evidence="11 12" key="1">
    <citation type="submission" date="2009-06" db="EMBL/GenBank/DDBJ databases">
        <title>Complete sequence of Desulfovibrio salexigens DSM 2638.</title>
        <authorList>
            <consortium name="US DOE Joint Genome Institute"/>
            <person name="Lucas S."/>
            <person name="Copeland A."/>
            <person name="Lapidus A."/>
            <person name="Glavina del Rio T."/>
            <person name="Tice H."/>
            <person name="Bruce D."/>
            <person name="Goodwin L."/>
            <person name="Pitluck S."/>
            <person name="Munk A.C."/>
            <person name="Brettin T."/>
            <person name="Detter J.C."/>
            <person name="Han C."/>
            <person name="Tapia R."/>
            <person name="Larimer F."/>
            <person name="Land M."/>
            <person name="Hauser L."/>
            <person name="Kyrpides N."/>
            <person name="Anderson I."/>
            <person name="Wall J.D."/>
            <person name="Arkin A.P."/>
            <person name="Dehal P."/>
            <person name="Chivian D."/>
            <person name="Giles B."/>
            <person name="Hazen T.C."/>
        </authorList>
    </citation>
    <scope>NUCLEOTIDE SEQUENCE [LARGE SCALE GENOMIC DNA]</scope>
    <source>
        <strain evidence="12">ATCC 14822 / DSM 2638 / NCIMB 8403 / VKM B-1763</strain>
    </source>
</reference>
<dbReference type="GO" id="GO:0022900">
    <property type="term" value="P:electron transport chain"/>
    <property type="evidence" value="ECO:0007669"/>
    <property type="project" value="InterPro"/>
</dbReference>